<dbReference type="EMBL" id="REGN01007002">
    <property type="protein sequence ID" value="RNA07554.1"/>
    <property type="molecule type" value="Genomic_DNA"/>
</dbReference>
<comment type="caution">
    <text evidence="1">The sequence shown here is derived from an EMBL/GenBank/DDBJ whole genome shotgun (WGS) entry which is preliminary data.</text>
</comment>
<evidence type="ECO:0000313" key="1">
    <source>
        <dbReference type="EMBL" id="RNA07554.1"/>
    </source>
</evidence>
<evidence type="ECO:0000313" key="2">
    <source>
        <dbReference type="Proteomes" id="UP000276133"/>
    </source>
</evidence>
<name>A0A3M7Q8Q8_BRAPC</name>
<proteinExistence type="predicted"/>
<organism evidence="1 2">
    <name type="scientific">Brachionus plicatilis</name>
    <name type="common">Marine rotifer</name>
    <name type="synonym">Brachionus muelleri</name>
    <dbReference type="NCBI Taxonomy" id="10195"/>
    <lineage>
        <taxon>Eukaryota</taxon>
        <taxon>Metazoa</taxon>
        <taxon>Spiralia</taxon>
        <taxon>Gnathifera</taxon>
        <taxon>Rotifera</taxon>
        <taxon>Eurotatoria</taxon>
        <taxon>Monogononta</taxon>
        <taxon>Pseudotrocha</taxon>
        <taxon>Ploima</taxon>
        <taxon>Brachionidae</taxon>
        <taxon>Brachionus</taxon>
    </lineage>
</organism>
<keyword evidence="2" id="KW-1185">Reference proteome</keyword>
<dbReference type="AlphaFoldDB" id="A0A3M7Q8Q8"/>
<dbReference type="Proteomes" id="UP000276133">
    <property type="component" value="Unassembled WGS sequence"/>
</dbReference>
<protein>
    <submittedName>
        <fullName evidence="1">Uncharacterized protein</fullName>
    </submittedName>
</protein>
<reference evidence="1 2" key="1">
    <citation type="journal article" date="2018" name="Sci. Rep.">
        <title>Genomic signatures of local adaptation to the degree of environmental predictability in rotifers.</title>
        <authorList>
            <person name="Franch-Gras L."/>
            <person name="Hahn C."/>
            <person name="Garcia-Roger E.M."/>
            <person name="Carmona M.J."/>
            <person name="Serra M."/>
            <person name="Gomez A."/>
        </authorList>
    </citation>
    <scope>NUCLEOTIDE SEQUENCE [LARGE SCALE GENOMIC DNA]</scope>
    <source>
        <strain evidence="1">HYR1</strain>
    </source>
</reference>
<accession>A0A3M7Q8Q8</accession>
<sequence length="137" mass="16817">MLAENQNQFTFCYYDNTDLRFIYIFNIEVLVDFEQFLRVSLYNEKKKNINYKKSKREQYLNNLEYYGMNFDEKCEIRNLVSYLDLNYSFKSFLYSSNKDGEKLDSLKCSFRKRIEIGDQCKDLKQEWTNKFDQFSDF</sequence>
<gene>
    <name evidence="1" type="ORF">BpHYR1_048729</name>
</gene>